<sequence>MIMSYSKYFSAEGFCLYWGNCMEILKELEPNSIDMIFADPPYFLSDGTITCKSGKMVSVKKGDWDLLDEFNNKSEFHHKWISVCRQILKPSGTIWISGTYHSIYQCGYELQKQGFRIINDICWFKPNAAPNLTRKCFTASHETILWAIKDPLQKQKYHYELMKNTDWMGDIINKKGKQMRSVWCIPTTPAREKIHGKHPTQKPIALLERIILSSTDEGDLVLDPFNGSGTTGVVAKKYHRNYIGIDINIDYLKLTIERIKDTL</sequence>
<dbReference type="SUPFAM" id="SSF53335">
    <property type="entry name" value="S-adenosyl-L-methionine-dependent methyltransferases"/>
    <property type="match status" value="1"/>
</dbReference>
<reference evidence="6 7" key="1">
    <citation type="journal article" date="2008" name="J. Bacteriol.">
        <title>'Candidatus Cloacamonas acidaminovorans': genome sequence reconstruction provides a first glimpse of a new bacterial division.</title>
        <authorList>
            <person name="Pelletier E."/>
            <person name="Kreimeyer A."/>
            <person name="Bocs S."/>
            <person name="Rouy Z."/>
            <person name="Gyapay G."/>
            <person name="Chouari R."/>
            <person name="Riviere D."/>
            <person name="Ganesan A."/>
            <person name="Daegelen P."/>
            <person name="Sghir A."/>
            <person name="Cohen G.N."/>
            <person name="Medigue C."/>
            <person name="Weissenbach J."/>
            <person name="Le Paslier D."/>
        </authorList>
    </citation>
    <scope>NUCLEOTIDE SEQUENCE [LARGE SCALE GENOMIC DNA]</scope>
    <source>
        <strain evidence="7">Evry</strain>
    </source>
</reference>
<dbReference type="Proteomes" id="UP000002019">
    <property type="component" value="Chromosome"/>
</dbReference>
<dbReference type="AlphaFoldDB" id="B0VIP4"/>
<dbReference type="InterPro" id="IPR029063">
    <property type="entry name" value="SAM-dependent_MTases_sf"/>
</dbReference>
<dbReference type="InterPro" id="IPR002941">
    <property type="entry name" value="DNA_methylase_N4/N6"/>
</dbReference>
<keyword evidence="2 6" id="KW-0489">Methyltransferase</keyword>
<gene>
    <name evidence="6" type="ordered locus">CLOAM1329</name>
</gene>
<dbReference type="HOGENOM" id="CLU_024927_5_1_0"/>
<dbReference type="GO" id="GO:0003677">
    <property type="term" value="F:DNA binding"/>
    <property type="evidence" value="ECO:0007669"/>
    <property type="project" value="InterPro"/>
</dbReference>
<dbReference type="STRING" id="459349.CLOAM1329"/>
<dbReference type="EC" id="2.1.1.-" evidence="4"/>
<keyword evidence="7" id="KW-1185">Reference proteome</keyword>
<dbReference type="Pfam" id="PF01555">
    <property type="entry name" value="N6_N4_Mtase"/>
    <property type="match status" value="1"/>
</dbReference>
<accession>B0VIP4</accession>
<dbReference type="InterPro" id="IPR002052">
    <property type="entry name" value="DNA_methylase_N6_adenine_CS"/>
</dbReference>
<dbReference type="GO" id="GO:0008170">
    <property type="term" value="F:N-methyltransferase activity"/>
    <property type="evidence" value="ECO:0007669"/>
    <property type="project" value="InterPro"/>
</dbReference>
<dbReference type="PRINTS" id="PR00508">
    <property type="entry name" value="S21N4MTFRASE"/>
</dbReference>
<dbReference type="eggNOG" id="COG0863">
    <property type="taxonomic scope" value="Bacteria"/>
</dbReference>
<dbReference type="REBASE" id="20288">
    <property type="entry name" value="M2.CacGORF1327P"/>
</dbReference>
<evidence type="ECO:0000256" key="4">
    <source>
        <dbReference type="RuleBase" id="RU362026"/>
    </source>
</evidence>
<evidence type="ECO:0000256" key="3">
    <source>
        <dbReference type="ARBA" id="ARBA00022679"/>
    </source>
</evidence>
<feature type="domain" description="DNA methylase N-4/N-6" evidence="5">
    <location>
        <begin position="33"/>
        <end position="256"/>
    </location>
</feature>
<dbReference type="PROSITE" id="PS00092">
    <property type="entry name" value="N6_MTASE"/>
    <property type="match status" value="1"/>
</dbReference>
<dbReference type="KEGG" id="caci:CLOAM1329"/>
<dbReference type="GO" id="GO:0009007">
    <property type="term" value="F:site-specific DNA-methyltransferase (adenine-specific) activity"/>
    <property type="evidence" value="ECO:0007669"/>
    <property type="project" value="TreeGrafter"/>
</dbReference>
<organism evidence="6 7">
    <name type="scientific">Cloacimonas acidaminovorans (strain Evry)</name>
    <dbReference type="NCBI Taxonomy" id="459349"/>
    <lineage>
        <taxon>Bacteria</taxon>
        <taxon>Pseudomonadati</taxon>
        <taxon>Candidatus Cloacimonadota</taxon>
        <taxon>Candidatus Cloacimonadia</taxon>
        <taxon>Candidatus Cloacimonadales</taxon>
        <taxon>Candidatus Cloacimonadaceae</taxon>
        <taxon>Candidatus Cloacimonas</taxon>
    </lineage>
</organism>
<name>B0VIP4_CLOAI</name>
<evidence type="ECO:0000256" key="2">
    <source>
        <dbReference type="ARBA" id="ARBA00022603"/>
    </source>
</evidence>
<dbReference type="InterPro" id="IPR001091">
    <property type="entry name" value="RM_Methyltransferase"/>
</dbReference>
<dbReference type="Gene3D" id="3.40.50.150">
    <property type="entry name" value="Vaccinia Virus protein VP39"/>
    <property type="match status" value="1"/>
</dbReference>
<comment type="similarity">
    <text evidence="1 4">Belongs to the N(4)/N(6)-methyltransferase family.</text>
</comment>
<dbReference type="GO" id="GO:0032259">
    <property type="term" value="P:methylation"/>
    <property type="evidence" value="ECO:0007669"/>
    <property type="project" value="UniProtKB-KW"/>
</dbReference>
<evidence type="ECO:0000256" key="1">
    <source>
        <dbReference type="ARBA" id="ARBA00006594"/>
    </source>
</evidence>
<keyword evidence="3 6" id="KW-0808">Transferase</keyword>
<dbReference type="PANTHER" id="PTHR13370:SF3">
    <property type="entry name" value="TRNA (GUANINE(10)-N2)-METHYLTRANSFERASE HOMOLOG"/>
    <property type="match status" value="1"/>
</dbReference>
<protein>
    <recommendedName>
        <fullName evidence="4">Methyltransferase</fullName>
        <ecNumber evidence="4">2.1.1.-</ecNumber>
    </recommendedName>
</protein>
<evidence type="ECO:0000313" key="7">
    <source>
        <dbReference type="Proteomes" id="UP000002019"/>
    </source>
</evidence>
<dbReference type="EMBL" id="CU466930">
    <property type="protein sequence ID" value="CAO81185.1"/>
    <property type="molecule type" value="Genomic_DNA"/>
</dbReference>
<dbReference type="PANTHER" id="PTHR13370">
    <property type="entry name" value="RNA METHYLASE-RELATED"/>
    <property type="match status" value="1"/>
</dbReference>
<evidence type="ECO:0000259" key="5">
    <source>
        <dbReference type="Pfam" id="PF01555"/>
    </source>
</evidence>
<evidence type="ECO:0000313" key="6">
    <source>
        <dbReference type="EMBL" id="CAO81185.1"/>
    </source>
</evidence>
<proteinExistence type="inferred from homology"/>
<dbReference type="GO" id="GO:0005737">
    <property type="term" value="C:cytoplasm"/>
    <property type="evidence" value="ECO:0007669"/>
    <property type="project" value="TreeGrafter"/>
</dbReference>
<dbReference type="eggNOG" id="COG2189">
    <property type="taxonomic scope" value="Bacteria"/>
</dbReference>